<dbReference type="PROSITE" id="PS50893">
    <property type="entry name" value="ABC_TRANSPORTER_2"/>
    <property type="match status" value="1"/>
</dbReference>
<evidence type="ECO:0000313" key="7">
    <source>
        <dbReference type="EMBL" id="CAA9446035.1"/>
    </source>
</evidence>
<keyword evidence="2" id="KW-0813">Transport</keyword>
<keyword evidence="3" id="KW-0547">Nucleotide-binding</keyword>
<dbReference type="PANTHER" id="PTHR42798:SF2">
    <property type="entry name" value="ABC TRANSPORTER ATP-BINDING PROTEIN MG467-RELATED"/>
    <property type="match status" value="1"/>
</dbReference>
<dbReference type="FunFam" id="3.40.50.300:FF:000032">
    <property type="entry name" value="Export ABC transporter ATP-binding protein"/>
    <property type="match status" value="1"/>
</dbReference>
<dbReference type="Pfam" id="PF00005">
    <property type="entry name" value="ABC_tran"/>
    <property type="match status" value="1"/>
</dbReference>
<evidence type="ECO:0000256" key="4">
    <source>
        <dbReference type="ARBA" id="ARBA00022840"/>
    </source>
</evidence>
<evidence type="ECO:0000256" key="2">
    <source>
        <dbReference type="ARBA" id="ARBA00022448"/>
    </source>
</evidence>
<dbReference type="Gene3D" id="3.40.50.300">
    <property type="entry name" value="P-loop containing nucleotide triphosphate hydrolases"/>
    <property type="match status" value="1"/>
</dbReference>
<reference evidence="7" key="1">
    <citation type="submission" date="2020-02" db="EMBL/GenBank/DDBJ databases">
        <authorList>
            <person name="Meier V. D."/>
        </authorList>
    </citation>
    <scope>NUCLEOTIDE SEQUENCE</scope>
    <source>
        <strain evidence="7">AVDCRST_MAG80</strain>
    </source>
</reference>
<dbReference type="SMART" id="SM00382">
    <property type="entry name" value="AAA"/>
    <property type="match status" value="1"/>
</dbReference>
<comment type="similarity">
    <text evidence="1">Belongs to the ABC transporter superfamily.</text>
</comment>
<gene>
    <name evidence="7" type="ORF">AVDCRST_MAG80-1779</name>
</gene>
<dbReference type="InterPro" id="IPR027417">
    <property type="entry name" value="P-loop_NTPase"/>
</dbReference>
<dbReference type="Pfam" id="PF13413">
    <property type="entry name" value="HTH_25"/>
    <property type="match status" value="1"/>
</dbReference>
<evidence type="ECO:0000256" key="5">
    <source>
        <dbReference type="SAM" id="MobiDB-lite"/>
    </source>
</evidence>
<dbReference type="CDD" id="cd03255">
    <property type="entry name" value="ABC_MJ0796_LolCDE_FtsE"/>
    <property type="match status" value="1"/>
</dbReference>
<dbReference type="InterPro" id="IPR017871">
    <property type="entry name" value="ABC_transporter-like_CS"/>
</dbReference>
<evidence type="ECO:0000256" key="3">
    <source>
        <dbReference type="ARBA" id="ARBA00022741"/>
    </source>
</evidence>
<dbReference type="GO" id="GO:0098796">
    <property type="term" value="C:membrane protein complex"/>
    <property type="evidence" value="ECO:0007669"/>
    <property type="project" value="UniProtKB-ARBA"/>
</dbReference>
<evidence type="ECO:0000256" key="1">
    <source>
        <dbReference type="ARBA" id="ARBA00005417"/>
    </source>
</evidence>
<feature type="domain" description="ABC transporter" evidence="6">
    <location>
        <begin position="127"/>
        <end position="357"/>
    </location>
</feature>
<name>A0A6J4QII6_9ACTN</name>
<feature type="region of interest" description="Disordered" evidence="5">
    <location>
        <begin position="76"/>
        <end position="124"/>
    </location>
</feature>
<dbReference type="EMBL" id="CADCVC010000150">
    <property type="protein sequence ID" value="CAA9446035.1"/>
    <property type="molecule type" value="Genomic_DNA"/>
</dbReference>
<dbReference type="PANTHER" id="PTHR42798">
    <property type="entry name" value="LIPOPROTEIN-RELEASING SYSTEM ATP-BINDING PROTEIN LOLD"/>
    <property type="match status" value="1"/>
</dbReference>
<dbReference type="AlphaFoldDB" id="A0A6J4QII6"/>
<dbReference type="Gene3D" id="1.10.260.40">
    <property type="entry name" value="lambda repressor-like DNA-binding domains"/>
    <property type="match status" value="1"/>
</dbReference>
<evidence type="ECO:0000259" key="6">
    <source>
        <dbReference type="PROSITE" id="PS50893"/>
    </source>
</evidence>
<dbReference type="SUPFAM" id="SSF52540">
    <property type="entry name" value="P-loop containing nucleoside triphosphate hydrolases"/>
    <property type="match status" value="1"/>
</dbReference>
<keyword evidence="4" id="KW-0067">ATP-binding</keyword>
<dbReference type="InterPro" id="IPR003593">
    <property type="entry name" value="AAA+_ATPase"/>
</dbReference>
<dbReference type="InterPro" id="IPR003439">
    <property type="entry name" value="ABC_transporter-like_ATP-bd"/>
</dbReference>
<protein>
    <submittedName>
        <fullName evidence="7">ABC-type antimicrobial peptide transport system, ATPase component</fullName>
    </submittedName>
</protein>
<dbReference type="InterPro" id="IPR017911">
    <property type="entry name" value="MacB-like_ATP-bd"/>
</dbReference>
<organism evidence="7">
    <name type="scientific">uncultured Rubrobacteraceae bacterium</name>
    <dbReference type="NCBI Taxonomy" id="349277"/>
    <lineage>
        <taxon>Bacteria</taxon>
        <taxon>Bacillati</taxon>
        <taxon>Actinomycetota</taxon>
        <taxon>Rubrobacteria</taxon>
        <taxon>Rubrobacterales</taxon>
        <taxon>Rubrobacteraceae</taxon>
        <taxon>environmental samples</taxon>
    </lineage>
</organism>
<dbReference type="PROSITE" id="PS00211">
    <property type="entry name" value="ABC_TRANSPORTER_1"/>
    <property type="match status" value="1"/>
</dbReference>
<proteinExistence type="inferred from homology"/>
<feature type="compositionally biased region" description="Low complexity" evidence="5">
    <location>
        <begin position="107"/>
        <end position="124"/>
    </location>
</feature>
<dbReference type="GO" id="GO:0005524">
    <property type="term" value="F:ATP binding"/>
    <property type="evidence" value="ECO:0007669"/>
    <property type="project" value="UniProtKB-KW"/>
</dbReference>
<accession>A0A6J4QII6</accession>
<dbReference type="GO" id="GO:0016887">
    <property type="term" value="F:ATP hydrolysis activity"/>
    <property type="evidence" value="ECO:0007669"/>
    <property type="project" value="InterPro"/>
</dbReference>
<sequence length="358" mass="38627">MNVNGSHDDRLENHTGHLLEGRRRELGLSLEEAAWRTGIPAGILEDLEKDVIYSSGAFHSRIFLRNYADSLGLDGRTFSRRREPGGQTGEAPSQSISPQDAPLRSVPSQGASSRDASSSNSQPSVMVEARGVYKSYKADELTVHALEDVSLRIEKGSLVAVMGPSGCGKTTLLNVLSGLDEIDRGEIFIAGEPLHLSGDARRTGYRARHMGFVFQGFNLMPVLSAVENVELPLLVGGAGVTAARRRALEVLEQVRLADRAQHRPNQLSGGQQQRVAVARALVNEPAIVWADEPTGNLDSDTSEEILDLILQLNRENGQTFVVVTHDLAVGSRMDRIVQMEDGRIVGQAESPGEAAPGA</sequence>
<dbReference type="GO" id="GO:0022857">
    <property type="term" value="F:transmembrane transporter activity"/>
    <property type="evidence" value="ECO:0007669"/>
    <property type="project" value="UniProtKB-ARBA"/>
</dbReference>
<dbReference type="InterPro" id="IPR010982">
    <property type="entry name" value="Lambda_DNA-bd_dom_sf"/>
</dbReference>
<dbReference type="GO" id="GO:0003677">
    <property type="term" value="F:DNA binding"/>
    <property type="evidence" value="ECO:0007669"/>
    <property type="project" value="InterPro"/>
</dbReference>